<keyword evidence="3" id="KW-1133">Transmembrane helix</keyword>
<name>A0A918JZ41_9GAMM</name>
<keyword evidence="3" id="KW-0812">Transmembrane</keyword>
<sequence>MLGSRRRAATTVNVWPGYVDALSALLLLIIFMLLIFTLAQVFLAETVSDRDAELNRLNARLAEISNALRIQRSTNEDLSERLTSLRAEYNQALQRQTGLEDQIAALEETVEADKETIKVQLSEKAQLQQDIIALRQVRAELEQEVAGLVASLNQREEDIERLETELDSRQALVGSLRDRTRSLEARLAEQEERTLLAQQEIDAKDIRIQDLVAITEENEEALEEEKQLSASARAEVERLSQQIEDLENQLNQISAALQLEEQKTTEQETVIADLGERLNTALAQRVNELERYRSEFFGRLRQVLVNNPNIRIEGDRFLLPSELFFESASATLGDSGKSELDKLASTLRDISAEIPDDINWILRIDGHTDQRPINTERFPSNWELSTARAVSVVRYLEEQGIPPDRMAAAGFGEHHPVDPAFTPEAFQKNRRIEVKLTNR</sequence>
<evidence type="ECO:0000256" key="3">
    <source>
        <dbReference type="SAM" id="Phobius"/>
    </source>
</evidence>
<evidence type="ECO:0000313" key="5">
    <source>
        <dbReference type="EMBL" id="GGX37929.1"/>
    </source>
</evidence>
<dbReference type="Gene3D" id="1.10.287.1490">
    <property type="match status" value="1"/>
</dbReference>
<accession>A0A918JZ41</accession>
<keyword evidence="5" id="KW-0282">Flagellum</keyword>
<gene>
    <name evidence="5" type="ORF">GCM10007392_00020</name>
</gene>
<dbReference type="SUPFAM" id="SSF103088">
    <property type="entry name" value="OmpA-like"/>
    <property type="match status" value="1"/>
</dbReference>
<dbReference type="NCBIfam" id="NF006543">
    <property type="entry name" value="PRK09039.1-2"/>
    <property type="match status" value="1"/>
</dbReference>
<dbReference type="InterPro" id="IPR036737">
    <property type="entry name" value="OmpA-like_sf"/>
</dbReference>
<dbReference type="Pfam" id="PF00691">
    <property type="entry name" value="OmpA"/>
    <property type="match status" value="1"/>
</dbReference>
<feature type="coiled-coil region" evidence="2">
    <location>
        <begin position="54"/>
        <end position="263"/>
    </location>
</feature>
<feature type="transmembrane region" description="Helical" evidence="3">
    <location>
        <begin position="21"/>
        <end position="43"/>
    </location>
</feature>
<keyword evidence="6" id="KW-1185">Reference proteome</keyword>
<dbReference type="EMBL" id="BMXR01000001">
    <property type="protein sequence ID" value="GGX37929.1"/>
    <property type="molecule type" value="Genomic_DNA"/>
</dbReference>
<organism evidence="5 6">
    <name type="scientific">Saccharospirillum salsuginis</name>
    <dbReference type="NCBI Taxonomy" id="418750"/>
    <lineage>
        <taxon>Bacteria</taxon>
        <taxon>Pseudomonadati</taxon>
        <taxon>Pseudomonadota</taxon>
        <taxon>Gammaproteobacteria</taxon>
        <taxon>Oceanospirillales</taxon>
        <taxon>Saccharospirillaceae</taxon>
        <taxon>Saccharospirillum</taxon>
    </lineage>
</organism>
<dbReference type="CDD" id="cd07185">
    <property type="entry name" value="OmpA_C-like"/>
    <property type="match status" value="1"/>
</dbReference>
<evidence type="ECO:0000313" key="6">
    <source>
        <dbReference type="Proteomes" id="UP000626148"/>
    </source>
</evidence>
<protein>
    <submittedName>
        <fullName evidence="5">Flagellar motor protein MotB</fullName>
    </submittedName>
</protein>
<dbReference type="PANTHER" id="PTHR30329">
    <property type="entry name" value="STATOR ELEMENT OF FLAGELLAR MOTOR COMPLEX"/>
    <property type="match status" value="1"/>
</dbReference>
<dbReference type="InterPro" id="IPR006665">
    <property type="entry name" value="OmpA-like"/>
</dbReference>
<dbReference type="Gene3D" id="3.30.1330.60">
    <property type="entry name" value="OmpA-like domain"/>
    <property type="match status" value="1"/>
</dbReference>
<dbReference type="PROSITE" id="PS51123">
    <property type="entry name" value="OMPA_2"/>
    <property type="match status" value="1"/>
</dbReference>
<reference evidence="5" key="1">
    <citation type="journal article" date="2014" name="Int. J. Syst. Evol. Microbiol.">
        <title>Complete genome sequence of Corynebacterium casei LMG S-19264T (=DSM 44701T), isolated from a smear-ripened cheese.</title>
        <authorList>
            <consortium name="US DOE Joint Genome Institute (JGI-PGF)"/>
            <person name="Walter F."/>
            <person name="Albersmeier A."/>
            <person name="Kalinowski J."/>
            <person name="Ruckert C."/>
        </authorList>
    </citation>
    <scope>NUCLEOTIDE SEQUENCE</scope>
    <source>
        <strain evidence="5">KCTC 22169</strain>
    </source>
</reference>
<evidence type="ECO:0000256" key="2">
    <source>
        <dbReference type="SAM" id="Coils"/>
    </source>
</evidence>
<evidence type="ECO:0000259" key="4">
    <source>
        <dbReference type="PROSITE" id="PS51123"/>
    </source>
</evidence>
<evidence type="ECO:0000256" key="1">
    <source>
        <dbReference type="PROSITE-ProRule" id="PRU00473"/>
    </source>
</evidence>
<reference evidence="5" key="2">
    <citation type="submission" date="2020-09" db="EMBL/GenBank/DDBJ databases">
        <authorList>
            <person name="Sun Q."/>
            <person name="Kim S."/>
        </authorList>
    </citation>
    <scope>NUCLEOTIDE SEQUENCE</scope>
    <source>
        <strain evidence="5">KCTC 22169</strain>
    </source>
</reference>
<feature type="domain" description="OmpA-like" evidence="4">
    <location>
        <begin position="313"/>
        <end position="439"/>
    </location>
</feature>
<dbReference type="PANTHER" id="PTHR30329:SF21">
    <property type="entry name" value="LIPOPROTEIN YIAD-RELATED"/>
    <property type="match status" value="1"/>
</dbReference>
<keyword evidence="5" id="KW-0969">Cilium</keyword>
<keyword evidence="1 3" id="KW-0472">Membrane</keyword>
<keyword evidence="2" id="KW-0175">Coiled coil</keyword>
<comment type="caution">
    <text evidence="5">The sequence shown here is derived from an EMBL/GenBank/DDBJ whole genome shotgun (WGS) entry which is preliminary data.</text>
</comment>
<dbReference type="AlphaFoldDB" id="A0A918JZ41"/>
<dbReference type="GO" id="GO:0016020">
    <property type="term" value="C:membrane"/>
    <property type="evidence" value="ECO:0007669"/>
    <property type="project" value="UniProtKB-UniRule"/>
</dbReference>
<dbReference type="InterPro" id="IPR050330">
    <property type="entry name" value="Bact_OuterMem_StrucFunc"/>
</dbReference>
<dbReference type="Proteomes" id="UP000626148">
    <property type="component" value="Unassembled WGS sequence"/>
</dbReference>
<keyword evidence="5" id="KW-0966">Cell projection</keyword>
<proteinExistence type="predicted"/>
<dbReference type="RefSeq" id="WP_189606442.1">
    <property type="nucleotide sequence ID" value="NZ_BMXR01000001.1"/>
</dbReference>